<gene>
    <name evidence="10 12" type="primary">glyS</name>
    <name evidence="12" type="ORF">ACFQ4A_15330</name>
</gene>
<keyword evidence="8 10" id="KW-0030">Aminoacyl-tRNA synthetase</keyword>
<comment type="subcellular location">
    <subcellularLocation>
        <location evidence="1 10">Cytoplasm</location>
    </subcellularLocation>
</comment>
<evidence type="ECO:0000256" key="3">
    <source>
        <dbReference type="ARBA" id="ARBA00022490"/>
    </source>
</evidence>
<keyword evidence="4 10" id="KW-0436">Ligase</keyword>
<reference evidence="13" key="1">
    <citation type="journal article" date="2019" name="Int. J. Syst. Evol. Microbiol.">
        <title>The Global Catalogue of Microorganisms (GCM) 10K type strain sequencing project: providing services to taxonomists for standard genome sequencing and annotation.</title>
        <authorList>
            <consortium name="The Broad Institute Genomics Platform"/>
            <consortium name="The Broad Institute Genome Sequencing Center for Infectious Disease"/>
            <person name="Wu L."/>
            <person name="Ma J."/>
        </authorList>
    </citation>
    <scope>NUCLEOTIDE SEQUENCE [LARGE SCALE GENOMIC DNA]</scope>
    <source>
        <strain evidence="13">CCUG 54822</strain>
    </source>
</reference>
<dbReference type="InterPro" id="IPR008909">
    <property type="entry name" value="DALR_anticod-bd"/>
</dbReference>
<organism evidence="12 13">
    <name type="scientific">Lentibacillus salinarum</name>
    <dbReference type="NCBI Taxonomy" id="446820"/>
    <lineage>
        <taxon>Bacteria</taxon>
        <taxon>Bacillati</taxon>
        <taxon>Bacillota</taxon>
        <taxon>Bacilli</taxon>
        <taxon>Bacillales</taxon>
        <taxon>Bacillaceae</taxon>
        <taxon>Lentibacillus</taxon>
    </lineage>
</organism>
<name>A0ABW3ZYX5_9BACI</name>
<dbReference type="PRINTS" id="PR01045">
    <property type="entry name" value="TRNASYNTHGB"/>
</dbReference>
<dbReference type="GO" id="GO:0004820">
    <property type="term" value="F:glycine-tRNA ligase activity"/>
    <property type="evidence" value="ECO:0007669"/>
    <property type="project" value="UniProtKB-EC"/>
</dbReference>
<evidence type="ECO:0000256" key="7">
    <source>
        <dbReference type="ARBA" id="ARBA00022917"/>
    </source>
</evidence>
<keyword evidence="5 10" id="KW-0547">Nucleotide-binding</keyword>
<dbReference type="PANTHER" id="PTHR30075:SF2">
    <property type="entry name" value="GLYCINE--TRNA LIGASE, CHLOROPLASTIC_MITOCHONDRIAL 2"/>
    <property type="match status" value="1"/>
</dbReference>
<evidence type="ECO:0000256" key="6">
    <source>
        <dbReference type="ARBA" id="ARBA00022840"/>
    </source>
</evidence>
<keyword evidence="7 10" id="KW-0648">Protein biosynthesis</keyword>
<keyword evidence="3 10" id="KW-0963">Cytoplasm</keyword>
<evidence type="ECO:0000256" key="2">
    <source>
        <dbReference type="ARBA" id="ARBA00008226"/>
    </source>
</evidence>
<dbReference type="InterPro" id="IPR015944">
    <property type="entry name" value="Gly-tRNA-synth_bsu"/>
</dbReference>
<dbReference type="PANTHER" id="PTHR30075">
    <property type="entry name" value="GLYCYL-TRNA SYNTHETASE"/>
    <property type="match status" value="1"/>
</dbReference>
<dbReference type="Pfam" id="PF02092">
    <property type="entry name" value="tRNA_synt_2f"/>
    <property type="match status" value="1"/>
</dbReference>
<dbReference type="SUPFAM" id="SSF109604">
    <property type="entry name" value="HD-domain/PDEase-like"/>
    <property type="match status" value="1"/>
</dbReference>
<evidence type="ECO:0000256" key="10">
    <source>
        <dbReference type="HAMAP-Rule" id="MF_00255"/>
    </source>
</evidence>
<sequence>MAKDVLVEIGLEELPARFVNDAENQLLHKTENWLADSRIAYTSIQSFSTPRRLAVQINEVAEEQTSLEEEVKGPALKIAQDEAGNWTKAATGFTKGQGKTVDDIYTKDVKGTTYIFVKKQIVGQPTKALLPQFSDILTAIQFPKNMRWADHTLRYARPVRWIMALFGEDVIPFEITGVKTSNQTYGHRFLGDVVTLASPTGYEEALENQYVIVNPEKRRQMIIDGMKKAEAAKGFSIPADDALLWEVCNLVEYPTVFVGSFDASYLTLPADVLTTSMKEHQRYFPVKSNDGELLSYFVAVRNGDDYALNTVSRGNEKVLRARLSDAQFFFEEDQKQSIDYYLEKLDRIVFQEKLGTIGDKVKRVTATADELSQWLNLDDETRASTVRAAEICKFDLPTNMVNEFTNLQGIIGETYALNAGEKSTVARAVAEHYLPGQAGGKLPETIEGAIVSVADKLDTIVGCISAGLIPSGSQDPYGLRRQATGVLKILQVFNWNLTVESLLALTERQFGEMDLAQSESQQARTAIDQFFRHRITYLLKEWSIDPDVIHAVLADDMGVMTYMMAKAENLSRERNNPDFRPVQEALVRVLNLAAKTDRKAVSRDVFKTASEQQLYETYLTVRGSYYHANHEQDADEALQQLGKLSQPIHNFFDHNMVMTDDETTRHNRLALINNIAGLIYDYADLSAIEWKQHF</sequence>
<evidence type="ECO:0000256" key="5">
    <source>
        <dbReference type="ARBA" id="ARBA00022741"/>
    </source>
</evidence>
<evidence type="ECO:0000256" key="1">
    <source>
        <dbReference type="ARBA" id="ARBA00004496"/>
    </source>
</evidence>
<evidence type="ECO:0000256" key="9">
    <source>
        <dbReference type="ARBA" id="ARBA00047937"/>
    </source>
</evidence>
<dbReference type="EC" id="6.1.1.14" evidence="10"/>
<evidence type="ECO:0000313" key="12">
    <source>
        <dbReference type="EMBL" id="MFD1363027.1"/>
    </source>
</evidence>
<evidence type="ECO:0000259" key="11">
    <source>
        <dbReference type="Pfam" id="PF05746"/>
    </source>
</evidence>
<dbReference type="EMBL" id="JBHTNH010000029">
    <property type="protein sequence ID" value="MFD1363027.1"/>
    <property type="molecule type" value="Genomic_DNA"/>
</dbReference>
<dbReference type="Proteomes" id="UP001597178">
    <property type="component" value="Unassembled WGS sequence"/>
</dbReference>
<evidence type="ECO:0000313" key="13">
    <source>
        <dbReference type="Proteomes" id="UP001597178"/>
    </source>
</evidence>
<comment type="caution">
    <text evidence="12">The sequence shown here is derived from an EMBL/GenBank/DDBJ whole genome shotgun (WGS) entry which is preliminary data.</text>
</comment>
<protein>
    <recommendedName>
        <fullName evidence="10">Glycine--tRNA ligase beta subunit</fullName>
        <ecNumber evidence="10">6.1.1.14</ecNumber>
    </recommendedName>
    <alternativeName>
        <fullName evidence="10">Glycyl-tRNA synthetase beta subunit</fullName>
        <shortName evidence="10">GlyRS</shortName>
    </alternativeName>
</protein>
<dbReference type="NCBIfam" id="TIGR00211">
    <property type="entry name" value="glyS"/>
    <property type="match status" value="1"/>
</dbReference>
<dbReference type="RefSeq" id="WP_382402148.1">
    <property type="nucleotide sequence ID" value="NZ_JBHTNH010000029.1"/>
</dbReference>
<feature type="domain" description="DALR anticodon binding" evidence="11">
    <location>
        <begin position="582"/>
        <end position="678"/>
    </location>
</feature>
<comment type="catalytic activity">
    <reaction evidence="9 10">
        <text>tRNA(Gly) + glycine + ATP = glycyl-tRNA(Gly) + AMP + diphosphate</text>
        <dbReference type="Rhea" id="RHEA:16013"/>
        <dbReference type="Rhea" id="RHEA-COMP:9664"/>
        <dbReference type="Rhea" id="RHEA-COMP:9683"/>
        <dbReference type="ChEBI" id="CHEBI:30616"/>
        <dbReference type="ChEBI" id="CHEBI:33019"/>
        <dbReference type="ChEBI" id="CHEBI:57305"/>
        <dbReference type="ChEBI" id="CHEBI:78442"/>
        <dbReference type="ChEBI" id="CHEBI:78522"/>
        <dbReference type="ChEBI" id="CHEBI:456215"/>
        <dbReference type="EC" id="6.1.1.14"/>
    </reaction>
</comment>
<evidence type="ECO:0000256" key="4">
    <source>
        <dbReference type="ARBA" id="ARBA00022598"/>
    </source>
</evidence>
<evidence type="ECO:0000256" key="8">
    <source>
        <dbReference type="ARBA" id="ARBA00023146"/>
    </source>
</evidence>
<dbReference type="Pfam" id="PF05746">
    <property type="entry name" value="DALR_1"/>
    <property type="match status" value="1"/>
</dbReference>
<keyword evidence="13" id="KW-1185">Reference proteome</keyword>
<proteinExistence type="inferred from homology"/>
<dbReference type="InterPro" id="IPR006194">
    <property type="entry name" value="Gly-tRNA-synth_heterodimer"/>
</dbReference>
<comment type="subunit">
    <text evidence="10">Tetramer of two alpha and two beta subunits.</text>
</comment>
<keyword evidence="6 10" id="KW-0067">ATP-binding</keyword>
<dbReference type="PROSITE" id="PS50861">
    <property type="entry name" value="AA_TRNA_LIGASE_II_GLYAB"/>
    <property type="match status" value="1"/>
</dbReference>
<dbReference type="HAMAP" id="MF_00255">
    <property type="entry name" value="Gly_tRNA_synth_beta"/>
    <property type="match status" value="1"/>
</dbReference>
<accession>A0ABW3ZYX5</accession>
<comment type="similarity">
    <text evidence="2 10">Belongs to the class-II aminoacyl-tRNA synthetase family.</text>
</comment>